<feature type="compositionally biased region" description="Pro residues" evidence="1">
    <location>
        <begin position="71"/>
        <end position="87"/>
    </location>
</feature>
<reference evidence="4" key="1">
    <citation type="submission" date="2016-04" db="EMBL/GenBank/DDBJ databases">
        <authorList>
            <person name="Zhang B."/>
        </authorList>
    </citation>
    <scope>NUCLEOTIDE SEQUENCE [LARGE SCALE GENOMIC DNA]</scope>
    <source>
        <strain evidence="4">S10</strain>
    </source>
</reference>
<evidence type="ECO:0000313" key="3">
    <source>
        <dbReference type="EMBL" id="AMW10681.1"/>
    </source>
</evidence>
<feature type="region of interest" description="Disordered" evidence="1">
    <location>
        <begin position="63"/>
        <end position="87"/>
    </location>
</feature>
<protein>
    <submittedName>
        <fullName evidence="3">Uncharacterized protein</fullName>
    </submittedName>
</protein>
<feature type="transmembrane region" description="Helical" evidence="2">
    <location>
        <begin position="36"/>
        <end position="58"/>
    </location>
</feature>
<dbReference type="RefSeq" id="WP_062927045.1">
    <property type="nucleotide sequence ID" value="NZ_CP015098.1"/>
</dbReference>
<keyword evidence="4" id="KW-1185">Reference proteome</keyword>
<dbReference type="EMBL" id="CP015098">
    <property type="protein sequence ID" value="AMW10681.1"/>
    <property type="molecule type" value="Genomic_DNA"/>
</dbReference>
<sequence>MSRHRTGLRGRLRGAGAAGFFGAVVAGPQQLFGSGIGWDFLLAMAVGALAGGAVGFAFPSVLTRRRRERPTVPPPPHPPPPPPERRA</sequence>
<dbReference type="AlphaFoldDB" id="A0A143C009"/>
<keyword evidence="2" id="KW-0472">Membrane</keyword>
<dbReference type="Proteomes" id="UP000076096">
    <property type="component" value="Chromosome"/>
</dbReference>
<keyword evidence="2" id="KW-0812">Transmembrane</keyword>
<evidence type="ECO:0000256" key="1">
    <source>
        <dbReference type="SAM" id="MobiDB-lite"/>
    </source>
</evidence>
<organism evidence="3 4">
    <name type="scientific">Streptomyces qaidamensis</name>
    <dbReference type="NCBI Taxonomy" id="1783515"/>
    <lineage>
        <taxon>Bacteria</taxon>
        <taxon>Bacillati</taxon>
        <taxon>Actinomycetota</taxon>
        <taxon>Actinomycetes</taxon>
        <taxon>Kitasatosporales</taxon>
        <taxon>Streptomycetaceae</taxon>
        <taxon>Streptomyces</taxon>
        <taxon>Streptomyces aurantiacus group</taxon>
    </lineage>
</organism>
<evidence type="ECO:0000256" key="2">
    <source>
        <dbReference type="SAM" id="Phobius"/>
    </source>
</evidence>
<name>A0A143C009_9ACTN</name>
<keyword evidence="2" id="KW-1133">Transmembrane helix</keyword>
<evidence type="ECO:0000313" key="4">
    <source>
        <dbReference type="Proteomes" id="UP000076096"/>
    </source>
</evidence>
<proteinExistence type="predicted"/>
<dbReference type="STRING" id="1783515.A4E84_14890"/>
<accession>A0A143C009</accession>
<dbReference type="KEGG" id="stsi:A4E84_14890"/>
<gene>
    <name evidence="3" type="ORF">A4E84_14890</name>
</gene>